<dbReference type="InterPro" id="IPR025851">
    <property type="entry name" value="SUKH-4"/>
</dbReference>
<evidence type="ECO:0000313" key="1">
    <source>
        <dbReference type="EMBL" id="MEB3959180.1"/>
    </source>
</evidence>
<evidence type="ECO:0000313" key="2">
    <source>
        <dbReference type="Proteomes" id="UP001352223"/>
    </source>
</evidence>
<gene>
    <name evidence="1" type="ORF">OKJ48_02745</name>
</gene>
<protein>
    <submittedName>
        <fullName evidence="1">SUKH-4 family immunity protein</fullName>
    </submittedName>
</protein>
<proteinExistence type="predicted"/>
<keyword evidence="2" id="KW-1185">Reference proteome</keyword>
<dbReference type="Pfam" id="PF14435">
    <property type="entry name" value="SUKH-4"/>
    <property type="match status" value="1"/>
</dbReference>
<name>A0ABU6C5T8_9ACTN</name>
<dbReference type="EMBL" id="JAOZYB010000007">
    <property type="protein sequence ID" value="MEB3959180.1"/>
    <property type="molecule type" value="Genomic_DNA"/>
</dbReference>
<reference evidence="1 2" key="1">
    <citation type="submission" date="2022-10" db="EMBL/GenBank/DDBJ databases">
        <authorList>
            <person name="Xie J."/>
            <person name="Shen N."/>
        </authorList>
    </citation>
    <scope>NUCLEOTIDE SEQUENCE [LARGE SCALE GENOMIC DNA]</scope>
    <source>
        <strain evidence="1 2">DSM 41681</strain>
    </source>
</reference>
<accession>A0ABU6C5T8</accession>
<organism evidence="1 2">
    <name type="scientific">Streptomyces kunmingensis</name>
    <dbReference type="NCBI Taxonomy" id="68225"/>
    <lineage>
        <taxon>Bacteria</taxon>
        <taxon>Bacillati</taxon>
        <taxon>Actinomycetota</taxon>
        <taxon>Actinomycetes</taxon>
        <taxon>Kitasatosporales</taxon>
        <taxon>Streptomycetaceae</taxon>
        <taxon>Streptomyces</taxon>
    </lineage>
</organism>
<sequence length="183" mass="20643">MKHTVTNADLVRVHGLDGVVYFPQTPRSPFSAETANFLSSVGLPHNRLFETRADVGIDEDQVDPIELGPLFDLDDLACPEERRHWQMFGYLRTTLVVVAPETGTVHGYPEGEEDSVPLHRDVESLAFCLTELRRLQDAYSQGGDTDVLATRFRDAVNAFDDLPLGEEESEWTIMLEEFTDGMW</sequence>
<dbReference type="RefSeq" id="WP_324766165.1">
    <property type="nucleotide sequence ID" value="NZ_BAAATS010000073.1"/>
</dbReference>
<comment type="caution">
    <text evidence="1">The sequence shown here is derived from an EMBL/GenBank/DDBJ whole genome shotgun (WGS) entry which is preliminary data.</text>
</comment>
<dbReference type="Proteomes" id="UP001352223">
    <property type="component" value="Unassembled WGS sequence"/>
</dbReference>